<dbReference type="Proteomes" id="UP000014660">
    <property type="component" value="Chromosome"/>
</dbReference>
<dbReference type="Pfam" id="PF21350">
    <property type="entry name" value="Cas6_I-A"/>
    <property type="match status" value="1"/>
</dbReference>
<accession>S0AP67</accession>
<gene>
    <name evidence="6" type="ORF">FACI_IFERC00001G0009</name>
</gene>
<evidence type="ECO:0000313" key="7">
    <source>
        <dbReference type="Proteomes" id="UP000014660"/>
    </source>
</evidence>
<evidence type="ECO:0000256" key="2">
    <source>
        <dbReference type="ARBA" id="ARBA00022884"/>
    </source>
</evidence>
<dbReference type="InterPro" id="IPR045747">
    <property type="entry name" value="CRISPR-assoc_prot_Cas6_N_sf"/>
</dbReference>
<dbReference type="EMBL" id="CP004145">
    <property type="protein sequence ID" value="AGO59989.1"/>
    <property type="molecule type" value="Genomic_DNA"/>
</dbReference>
<evidence type="ECO:0000256" key="1">
    <source>
        <dbReference type="ARBA" id="ARBA00005937"/>
    </source>
</evidence>
<comment type="function">
    <text evidence="4">CRISPR (clustered regularly interspaced short palindromic repeat), is an adaptive immune system that provides protection against mobile genetic elements (viruses, transposable elements and conjugative plasmids). CRISPR clusters contain sequences complementary to antecedent mobile elements and target invading nucleic acids. CRISPR clusters are transcribed and processed into CRISPR RNA (crRNA).</text>
</comment>
<evidence type="ECO:0000313" key="6">
    <source>
        <dbReference type="EMBL" id="AGO59989.1"/>
    </source>
</evidence>
<dbReference type="NCBIfam" id="TIGR01877">
    <property type="entry name" value="cas_cas6"/>
    <property type="match status" value="1"/>
</dbReference>
<dbReference type="Pfam" id="PF01881">
    <property type="entry name" value="Cas_Cas6_C"/>
    <property type="match status" value="1"/>
</dbReference>
<dbReference type="PIRSF" id="PIRSF005054">
    <property type="entry name" value="PF1131"/>
    <property type="match status" value="1"/>
</dbReference>
<keyword evidence="7" id="KW-1185">Reference proteome</keyword>
<evidence type="ECO:0000259" key="5">
    <source>
        <dbReference type="Pfam" id="PF01881"/>
    </source>
</evidence>
<dbReference type="AlphaFoldDB" id="S0AP67"/>
<dbReference type="InterPro" id="IPR010156">
    <property type="entry name" value="CRISPR-assoc_prot_Cas6"/>
</dbReference>
<evidence type="ECO:0000256" key="4">
    <source>
        <dbReference type="PIRNR" id="PIRNR005054"/>
    </source>
</evidence>
<reference evidence="6 7" key="1">
    <citation type="journal article" date="2007" name="Proc. Natl. Acad. Sci. U.S.A.">
        <title>Genome dynamics in a natural archaeal population.</title>
        <authorList>
            <person name="Allen E.E."/>
            <person name="Tyson G.W."/>
            <person name="Whitaker R.J."/>
            <person name="Detter J.C."/>
            <person name="Richardson P.M."/>
            <person name="Banfield J.F."/>
        </authorList>
    </citation>
    <scope>NUCLEOTIDE SEQUENCE [LARGE SCALE GENOMIC DNA]</scope>
    <source>
        <strain evidence="7">fer1</strain>
    </source>
</reference>
<sequence>MRLEINIYNIDNNMLTYNYNESLRGVILEKLRVVNPELSKIYHDDPKHIFNFSQILGRSHSNQYGIHIKRGVLFISSLEKEFISNIIKSFLKNPLFEINNNGSTTRFATSNMRIIDNYNNKSNVKLITLSPIILKLKDENKFLAINSESNDSDIDTWLNTLKYSIKSRYMYFTNDEINNLEIKIDKNDFKTKYIKIKNQRYLCSDGTIDISAEPKLIRFINDVGLGMKLKFGFGFMEESNK</sequence>
<dbReference type="Gene3D" id="3.30.70.1890">
    <property type="match status" value="1"/>
</dbReference>
<dbReference type="GO" id="GO:0051607">
    <property type="term" value="P:defense response to virus"/>
    <property type="evidence" value="ECO:0007669"/>
    <property type="project" value="UniProtKB-KW"/>
</dbReference>
<dbReference type="HOGENOM" id="CLU_089858_1_0_2"/>
<dbReference type="GeneID" id="16024153"/>
<evidence type="ECO:0000256" key="3">
    <source>
        <dbReference type="ARBA" id="ARBA00023118"/>
    </source>
</evidence>
<dbReference type="GO" id="GO:0003723">
    <property type="term" value="F:RNA binding"/>
    <property type="evidence" value="ECO:0007669"/>
    <property type="project" value="UniProtKB-KW"/>
</dbReference>
<protein>
    <recommendedName>
        <fullName evidence="4">CRISPR-associated endoribonuclease</fullName>
    </recommendedName>
</protein>
<dbReference type="GO" id="GO:0016788">
    <property type="term" value="F:hydrolase activity, acting on ester bonds"/>
    <property type="evidence" value="ECO:0007669"/>
    <property type="project" value="InterPro"/>
</dbReference>
<proteinExistence type="inferred from homology"/>
<dbReference type="PANTHER" id="PTHR36984:SF1">
    <property type="entry name" value="CRISPR-ASSOCIATED ENDORIBONUCLEASE CAS6 1"/>
    <property type="match status" value="1"/>
</dbReference>
<organism evidence="6 7">
    <name type="scientific">Ferroplasma acidarmanus Fer1</name>
    <dbReference type="NCBI Taxonomy" id="333146"/>
    <lineage>
        <taxon>Archaea</taxon>
        <taxon>Methanobacteriati</taxon>
        <taxon>Thermoplasmatota</taxon>
        <taxon>Thermoplasmata</taxon>
        <taxon>Thermoplasmatales</taxon>
        <taxon>Ferroplasmaceae</taxon>
        <taxon>Ferroplasma</taxon>
    </lineage>
</organism>
<dbReference type="KEGG" id="fac:FACI_IFERC01G0009"/>
<feature type="domain" description="CRISPR associated protein Cas6 C-terminal" evidence="5">
    <location>
        <begin position="121"/>
        <end position="237"/>
    </location>
</feature>
<dbReference type="PANTHER" id="PTHR36984">
    <property type="entry name" value="CRISPR-ASSOCIATED ENDORIBONUCLEASE CAS6 1"/>
    <property type="match status" value="1"/>
</dbReference>
<name>S0AP67_FERAC</name>
<comment type="similarity">
    <text evidence="1 4">Belongs to the CRISPR-associated protein Cas6/Cse3/CasE family.</text>
</comment>
<dbReference type="Gene3D" id="3.30.70.1900">
    <property type="match status" value="1"/>
</dbReference>
<keyword evidence="2" id="KW-0694">RNA-binding</keyword>
<keyword evidence="3" id="KW-0051">Antiviral defense</keyword>
<dbReference type="RefSeq" id="WP_019841286.1">
    <property type="nucleotide sequence ID" value="NC_021592.1"/>
</dbReference>
<dbReference type="InterPro" id="IPR049435">
    <property type="entry name" value="Cas_Cas6_C"/>
</dbReference>